<protein>
    <recommendedName>
        <fullName evidence="6">Phosphofructokinase</fullName>
    </recommendedName>
</protein>
<evidence type="ECO:0000256" key="2">
    <source>
        <dbReference type="ARBA" id="ARBA00022679"/>
    </source>
</evidence>
<evidence type="ECO:0000256" key="6">
    <source>
        <dbReference type="PIRNR" id="PIRNR000535"/>
    </source>
</evidence>
<evidence type="ECO:0000256" key="4">
    <source>
        <dbReference type="ARBA" id="ARBA00022777"/>
    </source>
</evidence>
<dbReference type="PROSITE" id="PS00583">
    <property type="entry name" value="PFKB_KINASES_1"/>
    <property type="match status" value="1"/>
</dbReference>
<dbReference type="GO" id="GO:0005524">
    <property type="term" value="F:ATP binding"/>
    <property type="evidence" value="ECO:0007669"/>
    <property type="project" value="UniProtKB-KW"/>
</dbReference>
<dbReference type="PANTHER" id="PTHR46566:SF2">
    <property type="entry name" value="ATP-DEPENDENT 6-PHOSPHOFRUCTOKINASE ISOZYME 2"/>
    <property type="match status" value="1"/>
</dbReference>
<dbReference type="InterPro" id="IPR011611">
    <property type="entry name" value="PfkB_dom"/>
</dbReference>
<sequence length="311" mass="32835">MIATLTLNPAIDGSAQAEKVVPVHKIRTAEEQYYPGGGGINVARVIKELGGRAFALYLGGGATGSILQDLLRQTGVRAERFAIPGLTRISHTIYERSTALEFRFVPEGPEVTERDCGALLQALRTLDCEYLVASGSIPRGLRTDIYAMIGAICRQQGIKLVLDSSGEALRQGLAGGVHLAKPSLGELETLVGQELPSPEAQEAAARELMYEDGIELLALTRGAGGAMLMTGERTFQRAAPKIKAKSAVGSGDSFLAAMTLRLAAGDTPETAFLYGMAAGAATALTPGTALCERGDVERLYAELQRDKGTEV</sequence>
<dbReference type="CDD" id="cd01164">
    <property type="entry name" value="FruK_PfkB_like"/>
    <property type="match status" value="1"/>
</dbReference>
<dbReference type="PANTHER" id="PTHR46566">
    <property type="entry name" value="1-PHOSPHOFRUCTOKINASE-RELATED"/>
    <property type="match status" value="1"/>
</dbReference>
<dbReference type="RefSeq" id="WP_227819686.1">
    <property type="nucleotide sequence ID" value="NZ_CP011310.1"/>
</dbReference>
<keyword evidence="4 8" id="KW-0418">Kinase</keyword>
<reference evidence="9" key="2">
    <citation type="submission" date="2015-04" db="EMBL/GenBank/DDBJ databases">
        <title>The complete genome sequence of Erythrobacter sp. s21-N3.</title>
        <authorList>
            <person name="Zhuang L."/>
            <person name="Liu Y."/>
            <person name="Shao Z."/>
        </authorList>
    </citation>
    <scope>NUCLEOTIDE SEQUENCE [LARGE SCALE GENOMIC DNA]</scope>
    <source>
        <strain evidence="9">s21-N3</strain>
    </source>
</reference>
<dbReference type="InterPro" id="IPR017583">
    <property type="entry name" value="Tagatose/fructose_Pkinase"/>
</dbReference>
<dbReference type="AlphaFoldDB" id="A0A0H4VET9"/>
<keyword evidence="9" id="KW-1185">Reference proteome</keyword>
<organism evidence="8 9">
    <name type="scientific">Aurantiacibacter atlanticus</name>
    <dbReference type="NCBI Taxonomy" id="1648404"/>
    <lineage>
        <taxon>Bacteria</taxon>
        <taxon>Pseudomonadati</taxon>
        <taxon>Pseudomonadota</taxon>
        <taxon>Alphaproteobacteria</taxon>
        <taxon>Sphingomonadales</taxon>
        <taxon>Erythrobacteraceae</taxon>
        <taxon>Aurantiacibacter</taxon>
    </lineage>
</organism>
<keyword evidence="5" id="KW-0067">ATP-binding</keyword>
<proteinExistence type="inferred from homology"/>
<accession>A0A0H4VET9</accession>
<dbReference type="KEGG" id="ery:CP97_05645"/>
<name>A0A0H4VET9_9SPHN</name>
<evidence type="ECO:0000256" key="1">
    <source>
        <dbReference type="ARBA" id="ARBA00010688"/>
    </source>
</evidence>
<feature type="domain" description="Carbohydrate kinase PfkB" evidence="7">
    <location>
        <begin position="18"/>
        <end position="291"/>
    </location>
</feature>
<dbReference type="Proteomes" id="UP000059113">
    <property type="component" value="Chromosome"/>
</dbReference>
<dbReference type="Pfam" id="PF00294">
    <property type="entry name" value="PfkB"/>
    <property type="match status" value="1"/>
</dbReference>
<dbReference type="InterPro" id="IPR002173">
    <property type="entry name" value="Carboh/pur_kinase_PfkB_CS"/>
</dbReference>
<reference evidence="8 9" key="1">
    <citation type="journal article" date="2015" name="Int. J. Syst. Evol. Microbiol.">
        <title>Erythrobacter atlanticus sp. nov., a bacterium from ocean sediment able to degrade polycyclic aromatic hydrocarbons.</title>
        <authorList>
            <person name="Zhuang L."/>
            <person name="Liu Y."/>
            <person name="Wang L."/>
            <person name="Wang W."/>
            <person name="Shao Z."/>
        </authorList>
    </citation>
    <scope>NUCLEOTIDE SEQUENCE [LARGE SCALE GENOMIC DNA]</scope>
    <source>
        <strain evidence="9">s21-N3</strain>
    </source>
</reference>
<dbReference type="NCBIfam" id="TIGR03168">
    <property type="entry name" value="1-PFK"/>
    <property type="match status" value="1"/>
</dbReference>
<evidence type="ECO:0000256" key="3">
    <source>
        <dbReference type="ARBA" id="ARBA00022741"/>
    </source>
</evidence>
<keyword evidence="2 6" id="KW-0808">Transferase</keyword>
<dbReference type="InterPro" id="IPR029056">
    <property type="entry name" value="Ribokinase-like"/>
</dbReference>
<dbReference type="PIRSF" id="PIRSF000535">
    <property type="entry name" value="1PFK/6PFK/LacC"/>
    <property type="match status" value="1"/>
</dbReference>
<evidence type="ECO:0000313" key="8">
    <source>
        <dbReference type="EMBL" id="AKQ41624.2"/>
    </source>
</evidence>
<evidence type="ECO:0000313" key="9">
    <source>
        <dbReference type="Proteomes" id="UP000059113"/>
    </source>
</evidence>
<keyword evidence="3" id="KW-0547">Nucleotide-binding</keyword>
<comment type="similarity">
    <text evidence="1 6">Belongs to the carbohydrate kinase PfkB family.</text>
</comment>
<evidence type="ECO:0000256" key="5">
    <source>
        <dbReference type="ARBA" id="ARBA00022840"/>
    </source>
</evidence>
<dbReference type="GO" id="GO:0003872">
    <property type="term" value="F:6-phosphofructokinase activity"/>
    <property type="evidence" value="ECO:0007669"/>
    <property type="project" value="TreeGrafter"/>
</dbReference>
<gene>
    <name evidence="8" type="ORF">CP97_05645</name>
</gene>
<dbReference type="GO" id="GO:0005829">
    <property type="term" value="C:cytosol"/>
    <property type="evidence" value="ECO:0007669"/>
    <property type="project" value="TreeGrafter"/>
</dbReference>
<evidence type="ECO:0000259" key="7">
    <source>
        <dbReference type="Pfam" id="PF00294"/>
    </source>
</evidence>
<dbReference type="Gene3D" id="3.40.1190.20">
    <property type="match status" value="1"/>
</dbReference>
<dbReference type="EMBL" id="CP011310">
    <property type="protein sequence ID" value="AKQ41624.2"/>
    <property type="molecule type" value="Genomic_DNA"/>
</dbReference>
<dbReference type="STRING" id="1648404.CP97_05645"/>
<dbReference type="SUPFAM" id="SSF53613">
    <property type="entry name" value="Ribokinase-like"/>
    <property type="match status" value="1"/>
</dbReference>